<dbReference type="EMBL" id="MFGM01000066">
    <property type="protein sequence ID" value="OGF34878.1"/>
    <property type="molecule type" value="Genomic_DNA"/>
</dbReference>
<proteinExistence type="predicted"/>
<feature type="transmembrane region" description="Helical" evidence="1">
    <location>
        <begin position="67"/>
        <end position="92"/>
    </location>
</feature>
<keyword evidence="1" id="KW-0812">Transmembrane</keyword>
<organism evidence="2 3">
    <name type="scientific">Candidatus Falkowbacteria bacterium RIFOXYC2_FULL_48_21</name>
    <dbReference type="NCBI Taxonomy" id="1798005"/>
    <lineage>
        <taxon>Bacteria</taxon>
        <taxon>Candidatus Falkowiibacteriota</taxon>
    </lineage>
</organism>
<evidence type="ECO:0000256" key="1">
    <source>
        <dbReference type="SAM" id="Phobius"/>
    </source>
</evidence>
<protein>
    <recommendedName>
        <fullName evidence="4">SbsA Ig-like domain-containing protein</fullName>
    </recommendedName>
</protein>
<accession>A0A1F5T7E0</accession>
<dbReference type="InterPro" id="IPR043993">
    <property type="entry name" value="T4SS_pilin"/>
</dbReference>
<dbReference type="Pfam" id="PF18895">
    <property type="entry name" value="T4SS_pilin"/>
    <property type="match status" value="1"/>
</dbReference>
<keyword evidence="1" id="KW-0472">Membrane</keyword>
<dbReference type="Proteomes" id="UP000178656">
    <property type="component" value="Unassembled WGS sequence"/>
</dbReference>
<reference evidence="2 3" key="1">
    <citation type="journal article" date="2016" name="Nat. Commun.">
        <title>Thousands of microbial genomes shed light on interconnected biogeochemical processes in an aquifer system.</title>
        <authorList>
            <person name="Anantharaman K."/>
            <person name="Brown C.T."/>
            <person name="Hug L.A."/>
            <person name="Sharon I."/>
            <person name="Castelle C.J."/>
            <person name="Probst A.J."/>
            <person name="Thomas B.C."/>
            <person name="Singh A."/>
            <person name="Wilkins M.J."/>
            <person name="Karaoz U."/>
            <person name="Brodie E.L."/>
            <person name="Williams K.H."/>
            <person name="Hubbard S.S."/>
            <person name="Banfield J.F."/>
        </authorList>
    </citation>
    <scope>NUCLEOTIDE SEQUENCE [LARGE SCALE GENOMIC DNA]</scope>
</reference>
<gene>
    <name evidence="2" type="ORF">A2482_04925</name>
</gene>
<evidence type="ECO:0000313" key="3">
    <source>
        <dbReference type="Proteomes" id="UP000178656"/>
    </source>
</evidence>
<keyword evidence="1" id="KW-1133">Transmembrane helix</keyword>
<feature type="transmembrane region" description="Helical" evidence="1">
    <location>
        <begin position="113"/>
        <end position="135"/>
    </location>
</feature>
<dbReference type="AlphaFoldDB" id="A0A1F5T7E0"/>
<comment type="caution">
    <text evidence="2">The sequence shown here is derived from an EMBL/GenBank/DDBJ whole genome shotgun (WGS) entry which is preliminary data.</text>
</comment>
<evidence type="ECO:0000313" key="2">
    <source>
        <dbReference type="EMBL" id="OGF34878.1"/>
    </source>
</evidence>
<name>A0A1F5T7E0_9BACT</name>
<sequence>MASSNGSSKLVIKITASCFVLALAVILFAPASPSLGGPAVAYAQTTNDVNQNLEQVAAETPLQNAGLITIVGRVIKIFIGILGVIALIIVLYAGFIYMTSGGDQEKVMTAKKWLINGVIGLAIIFSAYSITVFIFNLFTDNEYQLAGGPQYQTAGLTGGAYGISGGAFGNIIQNHFPKPEQTGVPRNTMILVTFKTPILPDSVIDITENVCPDSLDPKTLCGAIKKDAFRVFRCADMIAEAFEKPEGKTCASVPFFDIAEGNACKADAECKGGLCSNGVCTDNKLVSGYGIITEDHKTIIFNPYGDLNQHLGDANNDVPYIVYLTPAIKKDSDPKQTIFSKAYPDYKWRFTTSIFLDLTPPTVSSVVPAKVPTPPGYPLKVSEQTGCKCKKGEEIGCSKVDCDGYVYLNQAIYVNFNEPVIPPLTQTQNCNAGDSDNEAQLVSEKVVMTKDAEGKDVLCQNNHVPGGWKVGINQYKTVQFVAKTKCAGGATNSCGEPAFCLPEKTDLTGKVLAAKILTGTIGLPGTGIMDLAGNSLDGNANGKTEGPGTLDAKQDEAAALDNFLWTFATGNALDLTGPAVIKLEPNNATGDLGNLDTIIKAFFTEYLDADSVDTQVELIGRESDGKDFKSWFDANLGSTVLTEMVDGKPVVVGEEVDMTQVAITHGSFGKYNEGDKFLPIYTPIMKSGIKDSRQNCFSPMKEDPGANVDKSNCAQNNKAGQSCCPNSGFMLNPVPNPVGEDASECAMPDIKK</sequence>
<evidence type="ECO:0008006" key="4">
    <source>
        <dbReference type="Google" id="ProtNLM"/>
    </source>
</evidence>